<accession>A0A3P3W3H7</accession>
<organism evidence="2 3">
    <name type="scientific">Paenimyroides tangerinum</name>
    <dbReference type="NCBI Taxonomy" id="2488728"/>
    <lineage>
        <taxon>Bacteria</taxon>
        <taxon>Pseudomonadati</taxon>
        <taxon>Bacteroidota</taxon>
        <taxon>Flavobacteriia</taxon>
        <taxon>Flavobacteriales</taxon>
        <taxon>Flavobacteriaceae</taxon>
        <taxon>Paenimyroides</taxon>
    </lineage>
</organism>
<evidence type="ECO:0000313" key="2">
    <source>
        <dbReference type="EMBL" id="RRJ89294.1"/>
    </source>
</evidence>
<proteinExistence type="predicted"/>
<evidence type="ECO:0000313" key="3">
    <source>
        <dbReference type="Proteomes" id="UP000275719"/>
    </source>
</evidence>
<dbReference type="SMART" id="SM00450">
    <property type="entry name" value="RHOD"/>
    <property type="match status" value="1"/>
</dbReference>
<sequence>MKKVFFFTICCLATTLMYSQNIKKSEDLSKEIEYPKALIDYEDFKNLVTEVETHRANRLINLDKFLEMSKKQNVVILDTRSDYRFERKHLKGAIHLDFTDFTQENLQKLVPDTNTIILIYCNNNFKGDQIDFATKMYKPNNGPETQILSNRKPIMLALNIPTYINLYGYGYKNIYELDELVDVNDSRIQFEGTEFNKALSFF</sequence>
<gene>
    <name evidence="2" type="ORF">EG240_12080</name>
</gene>
<feature type="domain" description="Rhodanese" evidence="1">
    <location>
        <begin position="70"/>
        <end position="122"/>
    </location>
</feature>
<dbReference type="Proteomes" id="UP000275719">
    <property type="component" value="Unassembled WGS sequence"/>
</dbReference>
<name>A0A3P3W3H7_9FLAO</name>
<dbReference type="InterPro" id="IPR036873">
    <property type="entry name" value="Rhodanese-like_dom_sf"/>
</dbReference>
<dbReference type="PROSITE" id="PS50206">
    <property type="entry name" value="RHODANESE_3"/>
    <property type="match status" value="1"/>
</dbReference>
<dbReference type="CDD" id="cd00158">
    <property type="entry name" value="RHOD"/>
    <property type="match status" value="1"/>
</dbReference>
<reference evidence="2 3" key="1">
    <citation type="submission" date="2018-11" db="EMBL/GenBank/DDBJ databases">
        <title>Flavobacterium sp. nov., YIM 102701-2 draft genome.</title>
        <authorList>
            <person name="Li G."/>
            <person name="Jiang Y."/>
        </authorList>
    </citation>
    <scope>NUCLEOTIDE SEQUENCE [LARGE SCALE GENOMIC DNA]</scope>
    <source>
        <strain evidence="2 3">YIM 102701-2</strain>
    </source>
</reference>
<protein>
    <submittedName>
        <fullName evidence="2">Rhodanese-like domain-containing protein</fullName>
    </submittedName>
</protein>
<dbReference type="RefSeq" id="WP_125019648.1">
    <property type="nucleotide sequence ID" value="NZ_RQVQ01000030.1"/>
</dbReference>
<dbReference type="AlphaFoldDB" id="A0A3P3W3H7"/>
<dbReference type="Pfam" id="PF00581">
    <property type="entry name" value="Rhodanese"/>
    <property type="match status" value="1"/>
</dbReference>
<dbReference type="OrthoDB" id="9807812at2"/>
<comment type="caution">
    <text evidence="2">The sequence shown here is derived from an EMBL/GenBank/DDBJ whole genome shotgun (WGS) entry which is preliminary data.</text>
</comment>
<dbReference type="SUPFAM" id="SSF52821">
    <property type="entry name" value="Rhodanese/Cell cycle control phosphatase"/>
    <property type="match status" value="1"/>
</dbReference>
<dbReference type="EMBL" id="RQVQ01000030">
    <property type="protein sequence ID" value="RRJ89294.1"/>
    <property type="molecule type" value="Genomic_DNA"/>
</dbReference>
<dbReference type="InterPro" id="IPR001763">
    <property type="entry name" value="Rhodanese-like_dom"/>
</dbReference>
<dbReference type="Gene3D" id="3.40.250.10">
    <property type="entry name" value="Rhodanese-like domain"/>
    <property type="match status" value="1"/>
</dbReference>
<keyword evidence="3" id="KW-1185">Reference proteome</keyword>
<evidence type="ECO:0000259" key="1">
    <source>
        <dbReference type="PROSITE" id="PS50206"/>
    </source>
</evidence>